<dbReference type="GeneID" id="84208982"/>
<feature type="signal peptide" evidence="1">
    <location>
        <begin position="1"/>
        <end position="18"/>
    </location>
</feature>
<comment type="caution">
    <text evidence="2">The sequence shown here is derived from an EMBL/GenBank/DDBJ whole genome shotgun (WGS) entry which is preliminary data.</text>
</comment>
<sequence length="149" mass="16533">MKKLIFLSLLAVTGFAHAVPNVWQSSYAQGFSEYSIQDTKGNTLWVTCNDGAGDDYDHSVRFQTPKKSYENSDSKYPLTFLLDGKSKVAASASTKWRNGANAWYEFSQGISKAKKIDVYLNNKKVTTMTPTPNSIKSVAKHIATCNAMF</sequence>
<keyword evidence="3" id="KW-1185">Reference proteome</keyword>
<dbReference type="STRING" id="202952.GCA_000747725_02696"/>
<evidence type="ECO:0000313" key="2">
    <source>
        <dbReference type="EMBL" id="ENV34290.1"/>
    </source>
</evidence>
<evidence type="ECO:0000256" key="1">
    <source>
        <dbReference type="SAM" id="SignalP"/>
    </source>
</evidence>
<evidence type="ECO:0000313" key="3">
    <source>
        <dbReference type="Proteomes" id="UP000013117"/>
    </source>
</evidence>
<name>N8ZS03_9GAMM</name>
<proteinExistence type="predicted"/>
<dbReference type="Proteomes" id="UP000013117">
    <property type="component" value="Unassembled WGS sequence"/>
</dbReference>
<dbReference type="RefSeq" id="WP_004861148.1">
    <property type="nucleotide sequence ID" value="NZ_ASYY01000015.1"/>
</dbReference>
<dbReference type="OrthoDB" id="6688707at2"/>
<dbReference type="eggNOG" id="ENOG5030VQ4">
    <property type="taxonomic scope" value="Bacteria"/>
</dbReference>
<dbReference type="AlphaFoldDB" id="N8ZS03"/>
<dbReference type="PATRIC" id="fig|1120926.3.peg.1545"/>
<dbReference type="EMBL" id="APPN01000059">
    <property type="protein sequence ID" value="ENV34290.1"/>
    <property type="molecule type" value="Genomic_DNA"/>
</dbReference>
<reference evidence="2 3" key="1">
    <citation type="submission" date="2013-02" db="EMBL/GenBank/DDBJ databases">
        <title>The Genome Sequence of Acinetobacter gerneri CIP 107464.</title>
        <authorList>
            <consortium name="The Broad Institute Genome Sequencing Platform"/>
            <consortium name="The Broad Institute Genome Sequencing Center for Infectious Disease"/>
            <person name="Cerqueira G."/>
            <person name="Feldgarden M."/>
            <person name="Courvalin P."/>
            <person name="Perichon B."/>
            <person name="Grillot-Courvalin C."/>
            <person name="Clermont D."/>
            <person name="Rocha E."/>
            <person name="Yoon E.-J."/>
            <person name="Nemec A."/>
            <person name="Walker B."/>
            <person name="Young S.K."/>
            <person name="Zeng Q."/>
            <person name="Gargeya S."/>
            <person name="Fitzgerald M."/>
            <person name="Haas B."/>
            <person name="Abouelleil A."/>
            <person name="Alvarado L."/>
            <person name="Arachchi H.M."/>
            <person name="Berlin A.M."/>
            <person name="Chapman S.B."/>
            <person name="Dewar J."/>
            <person name="Goldberg J."/>
            <person name="Griggs A."/>
            <person name="Gujja S."/>
            <person name="Hansen M."/>
            <person name="Howarth C."/>
            <person name="Imamovic A."/>
            <person name="Larimer J."/>
            <person name="McCowan C."/>
            <person name="Murphy C."/>
            <person name="Neiman D."/>
            <person name="Pearson M."/>
            <person name="Priest M."/>
            <person name="Roberts A."/>
            <person name="Saif S."/>
            <person name="Shea T."/>
            <person name="Sisk P."/>
            <person name="Sykes S."/>
            <person name="Wortman J."/>
            <person name="Nusbaum C."/>
            <person name="Birren B."/>
        </authorList>
    </citation>
    <scope>NUCLEOTIDE SEQUENCE [LARGE SCALE GENOMIC DNA]</scope>
    <source>
        <strain evidence="2 3">CIP 107464</strain>
    </source>
</reference>
<dbReference type="HOGENOM" id="CLU_141565_0_0_6"/>
<gene>
    <name evidence="2" type="ORF">F960_01609</name>
</gene>
<keyword evidence="1" id="KW-0732">Signal</keyword>
<accession>N8ZS03</accession>
<organism evidence="2 3">
    <name type="scientific">Acinetobacter gerneri DSM 14967 = CIP 107464 = MTCC 9824</name>
    <dbReference type="NCBI Taxonomy" id="1120926"/>
    <lineage>
        <taxon>Bacteria</taxon>
        <taxon>Pseudomonadati</taxon>
        <taxon>Pseudomonadota</taxon>
        <taxon>Gammaproteobacteria</taxon>
        <taxon>Moraxellales</taxon>
        <taxon>Moraxellaceae</taxon>
        <taxon>Acinetobacter</taxon>
    </lineage>
</organism>
<protein>
    <submittedName>
        <fullName evidence="2">Uncharacterized protein</fullName>
    </submittedName>
</protein>
<feature type="chain" id="PRO_5004138143" evidence="1">
    <location>
        <begin position="19"/>
        <end position="149"/>
    </location>
</feature>